<proteinExistence type="predicted"/>
<sequence length="549" mass="62157">MAEYFAESASVIPDTEHQSDPKAPSGAVVPRRMPQQRPPIFRLPEELLLRIIKEYADQDLKPAGNHPVWYKSYYDRRWAILRTVKWDIILLNATYLWSFIELSWPKRMVDSHLSRRKSALLHISWNPRYDHLEDQSAPAWQNWIGENLPMIEELHLGIIGDKPSDHKQSSTNLLAACLTSSSQSLKCLGIKISTADLFRKTLSGHLPTLLTPNLVRLELSDCGCANLSLASLQSLDVVGSSASANEIFGLLSGNQALRSCIFHIHHLKDLPNSSLTDPQSSPLPLVHLRHLDIGPLPPDQLTWLFQRIKPEAVSSCSILLKMDIRTQSGFTLPSALHSYATRATIVKVKDGDLIYSLPDQFEHLISIRTYHSTDSGVAQLNLFPSFTSLTHLYIERYDPALGSRWLAALRSCIHLEYLHIEGGFDIASGTEGGQISFIPLLRALSEEAPSFCPKLLTLSLYDSHRRSWIGRQTSPWDKDDTNDKRMALDMMEMMVKVRAGFGISIRKLILSFNTWWSEDVAKWEEYVGVVEVETDPAEEPEETEEQEQW</sequence>
<evidence type="ECO:0000313" key="3">
    <source>
        <dbReference type="Proteomes" id="UP000076722"/>
    </source>
</evidence>
<evidence type="ECO:0000256" key="1">
    <source>
        <dbReference type="SAM" id="MobiDB-lite"/>
    </source>
</evidence>
<dbReference type="Gene3D" id="3.80.10.10">
    <property type="entry name" value="Ribonuclease Inhibitor"/>
    <property type="match status" value="1"/>
</dbReference>
<evidence type="ECO:0008006" key="4">
    <source>
        <dbReference type="Google" id="ProtNLM"/>
    </source>
</evidence>
<dbReference type="EMBL" id="KV419398">
    <property type="protein sequence ID" value="KZS96615.1"/>
    <property type="molecule type" value="Genomic_DNA"/>
</dbReference>
<feature type="region of interest" description="Disordered" evidence="1">
    <location>
        <begin position="7"/>
        <end position="30"/>
    </location>
</feature>
<organism evidence="2 3">
    <name type="scientific">Sistotremastrum niveocremeum HHB9708</name>
    <dbReference type="NCBI Taxonomy" id="1314777"/>
    <lineage>
        <taxon>Eukaryota</taxon>
        <taxon>Fungi</taxon>
        <taxon>Dikarya</taxon>
        <taxon>Basidiomycota</taxon>
        <taxon>Agaricomycotina</taxon>
        <taxon>Agaricomycetes</taxon>
        <taxon>Sistotremastrales</taxon>
        <taxon>Sistotremastraceae</taxon>
        <taxon>Sertulicium</taxon>
        <taxon>Sertulicium niveocremeum</taxon>
    </lineage>
</organism>
<dbReference type="InterPro" id="IPR032675">
    <property type="entry name" value="LRR_dom_sf"/>
</dbReference>
<dbReference type="SUPFAM" id="SSF52047">
    <property type="entry name" value="RNI-like"/>
    <property type="match status" value="1"/>
</dbReference>
<evidence type="ECO:0000313" key="2">
    <source>
        <dbReference type="EMBL" id="KZS96615.1"/>
    </source>
</evidence>
<keyword evidence="3" id="KW-1185">Reference proteome</keyword>
<accession>A0A164Y637</accession>
<protein>
    <recommendedName>
        <fullName evidence="4">F-box domain-containing protein</fullName>
    </recommendedName>
</protein>
<reference evidence="2 3" key="1">
    <citation type="journal article" date="2016" name="Mol. Biol. Evol.">
        <title>Comparative Genomics of Early-Diverging Mushroom-Forming Fungi Provides Insights into the Origins of Lignocellulose Decay Capabilities.</title>
        <authorList>
            <person name="Nagy L.G."/>
            <person name="Riley R."/>
            <person name="Tritt A."/>
            <person name="Adam C."/>
            <person name="Daum C."/>
            <person name="Floudas D."/>
            <person name="Sun H."/>
            <person name="Yadav J.S."/>
            <person name="Pangilinan J."/>
            <person name="Larsson K.H."/>
            <person name="Matsuura K."/>
            <person name="Barry K."/>
            <person name="Labutti K."/>
            <person name="Kuo R."/>
            <person name="Ohm R.A."/>
            <person name="Bhattacharya S.S."/>
            <person name="Shirouzu T."/>
            <person name="Yoshinaga Y."/>
            <person name="Martin F.M."/>
            <person name="Grigoriev I.V."/>
            <person name="Hibbett D.S."/>
        </authorList>
    </citation>
    <scope>NUCLEOTIDE SEQUENCE [LARGE SCALE GENOMIC DNA]</scope>
    <source>
        <strain evidence="2 3">HHB9708</strain>
    </source>
</reference>
<gene>
    <name evidence="2" type="ORF">SISNIDRAFT_482414</name>
</gene>
<dbReference type="Proteomes" id="UP000076722">
    <property type="component" value="Unassembled WGS sequence"/>
</dbReference>
<dbReference type="AlphaFoldDB" id="A0A164Y637"/>
<name>A0A164Y637_9AGAM</name>